<dbReference type="GO" id="GO:0015562">
    <property type="term" value="F:efflux transmembrane transporter activity"/>
    <property type="evidence" value="ECO:0007669"/>
    <property type="project" value="InterPro"/>
</dbReference>
<comment type="caution">
    <text evidence="9">The sequence shown here is derived from an EMBL/GenBank/DDBJ whole genome shotgun (WGS) entry which is preliminary data.</text>
</comment>
<evidence type="ECO:0000313" key="10">
    <source>
        <dbReference type="Proteomes" id="UP000283855"/>
    </source>
</evidence>
<dbReference type="EMBL" id="QSFT01000023">
    <property type="protein sequence ID" value="RHA74503.1"/>
    <property type="molecule type" value="Genomic_DNA"/>
</dbReference>
<dbReference type="Proteomes" id="UP000283855">
    <property type="component" value="Unassembled WGS sequence"/>
</dbReference>
<protein>
    <submittedName>
        <fullName evidence="9">TolC family protein</fullName>
    </submittedName>
</protein>
<dbReference type="GO" id="GO:1990281">
    <property type="term" value="C:efflux pump complex"/>
    <property type="evidence" value="ECO:0007669"/>
    <property type="project" value="TreeGrafter"/>
</dbReference>
<feature type="chain" id="PRO_5019153862" evidence="8">
    <location>
        <begin position="29"/>
        <end position="450"/>
    </location>
</feature>
<evidence type="ECO:0000256" key="6">
    <source>
        <dbReference type="ARBA" id="ARBA00023136"/>
    </source>
</evidence>
<keyword evidence="7" id="KW-0998">Cell outer membrane</keyword>
<dbReference type="InterPro" id="IPR003423">
    <property type="entry name" value="OMP_efflux"/>
</dbReference>
<evidence type="ECO:0000256" key="2">
    <source>
        <dbReference type="ARBA" id="ARBA00007613"/>
    </source>
</evidence>
<comment type="similarity">
    <text evidence="2">Belongs to the outer membrane factor (OMF) (TC 1.B.17) family.</text>
</comment>
<keyword evidence="6" id="KW-0472">Membrane</keyword>
<feature type="signal peptide" evidence="8">
    <location>
        <begin position="1"/>
        <end position="28"/>
    </location>
</feature>
<organism evidence="9 10">
    <name type="scientific">Phocaeicola coprophilus</name>
    <dbReference type="NCBI Taxonomy" id="387090"/>
    <lineage>
        <taxon>Bacteria</taxon>
        <taxon>Pseudomonadati</taxon>
        <taxon>Bacteroidota</taxon>
        <taxon>Bacteroidia</taxon>
        <taxon>Bacteroidales</taxon>
        <taxon>Bacteroidaceae</taxon>
        <taxon>Phocaeicola</taxon>
    </lineage>
</organism>
<dbReference type="GO" id="GO:0015288">
    <property type="term" value="F:porin activity"/>
    <property type="evidence" value="ECO:0007669"/>
    <property type="project" value="TreeGrafter"/>
</dbReference>
<evidence type="ECO:0000256" key="3">
    <source>
        <dbReference type="ARBA" id="ARBA00022448"/>
    </source>
</evidence>
<evidence type="ECO:0000256" key="8">
    <source>
        <dbReference type="SAM" id="SignalP"/>
    </source>
</evidence>
<dbReference type="PANTHER" id="PTHR30026">
    <property type="entry name" value="OUTER MEMBRANE PROTEIN TOLC"/>
    <property type="match status" value="1"/>
</dbReference>
<dbReference type="GO" id="GO:0009279">
    <property type="term" value="C:cell outer membrane"/>
    <property type="evidence" value="ECO:0007669"/>
    <property type="project" value="UniProtKB-SubCell"/>
</dbReference>
<evidence type="ECO:0000313" key="9">
    <source>
        <dbReference type="EMBL" id="RHA74503.1"/>
    </source>
</evidence>
<dbReference type="AlphaFoldDB" id="A0A413SY14"/>
<dbReference type="SUPFAM" id="SSF56954">
    <property type="entry name" value="Outer membrane efflux proteins (OEP)"/>
    <property type="match status" value="1"/>
</dbReference>
<dbReference type="InterPro" id="IPR051906">
    <property type="entry name" value="TolC-like"/>
</dbReference>
<sequence length="450" mass="53016">MNFKTSIRQCLLIFLSICYFVLPEISNAQSEWTESKCIRYAIEHNLRIQNKKLDTKIANTDIIAAYGNFLPSISTVSVLGKQFGHSIDPLTNQYTSESFLENTIGLNISLPVFEGFSRIDKLLFYKMNKKINVLSSKVEENNLAFEVLEAFYRYSFDKEMHKLAVEQRKLSEYYCRQMMEYADLGIRSLSDLQEVKARLQSDVYQETVKSNNCNLSLLTLKELMNIKETDTLSIVITESRMDIIDSLLNLNELYSISELTLPEYNIMNMKEKASRKLWSMAKRVFYPSIRLEFNLNTGYYNTAKNKFGDIIPYREQLNNNMNRYIGICVSLPIFNGLSRLENIRKEELRLQQVQNENEQQRLSLYKQIHNTYLSFQSALKECQLAKEQLRADSITWKESEEKWREGMISMFELLEKRNQYMRSKAEIIRTKLQYSLQKRVIRFYQEGTFL</sequence>
<reference evidence="9 10" key="1">
    <citation type="submission" date="2018-08" db="EMBL/GenBank/DDBJ databases">
        <title>A genome reference for cultivated species of the human gut microbiota.</title>
        <authorList>
            <person name="Zou Y."/>
            <person name="Xue W."/>
            <person name="Luo G."/>
        </authorList>
    </citation>
    <scope>NUCLEOTIDE SEQUENCE [LARGE SCALE GENOMIC DNA]</scope>
    <source>
        <strain evidence="9 10">AM42-38</strain>
    </source>
</reference>
<accession>A0A413SY14</accession>
<keyword evidence="5" id="KW-0812">Transmembrane</keyword>
<gene>
    <name evidence="9" type="ORF">DW921_10665</name>
</gene>
<dbReference type="RefSeq" id="WP_118400656.1">
    <property type="nucleotide sequence ID" value="NZ_CABJGD010000023.1"/>
</dbReference>
<keyword evidence="8" id="KW-0732">Signal</keyword>
<dbReference type="Gene3D" id="1.20.1600.10">
    <property type="entry name" value="Outer membrane efflux proteins (OEP)"/>
    <property type="match status" value="1"/>
</dbReference>
<evidence type="ECO:0000256" key="7">
    <source>
        <dbReference type="ARBA" id="ARBA00023237"/>
    </source>
</evidence>
<keyword evidence="3" id="KW-0813">Transport</keyword>
<dbReference type="Pfam" id="PF02321">
    <property type="entry name" value="OEP"/>
    <property type="match status" value="1"/>
</dbReference>
<comment type="subcellular location">
    <subcellularLocation>
        <location evidence="1">Cell outer membrane</location>
    </subcellularLocation>
</comment>
<evidence type="ECO:0000256" key="5">
    <source>
        <dbReference type="ARBA" id="ARBA00022692"/>
    </source>
</evidence>
<keyword evidence="4" id="KW-1134">Transmembrane beta strand</keyword>
<name>A0A413SY14_9BACT</name>
<evidence type="ECO:0000256" key="1">
    <source>
        <dbReference type="ARBA" id="ARBA00004442"/>
    </source>
</evidence>
<evidence type="ECO:0000256" key="4">
    <source>
        <dbReference type="ARBA" id="ARBA00022452"/>
    </source>
</evidence>
<proteinExistence type="inferred from homology"/>
<dbReference type="PANTHER" id="PTHR30026:SF20">
    <property type="entry name" value="OUTER MEMBRANE PROTEIN TOLC"/>
    <property type="match status" value="1"/>
</dbReference>